<dbReference type="GO" id="GO:0003723">
    <property type="term" value="F:RNA binding"/>
    <property type="evidence" value="ECO:0007669"/>
    <property type="project" value="InterPro"/>
</dbReference>
<dbReference type="Pfam" id="PF01535">
    <property type="entry name" value="PPR"/>
    <property type="match status" value="3"/>
</dbReference>
<organism evidence="3 4">
    <name type="scientific">Erythranthe guttata</name>
    <name type="common">Yellow monkey flower</name>
    <name type="synonym">Mimulus guttatus</name>
    <dbReference type="NCBI Taxonomy" id="4155"/>
    <lineage>
        <taxon>Eukaryota</taxon>
        <taxon>Viridiplantae</taxon>
        <taxon>Streptophyta</taxon>
        <taxon>Embryophyta</taxon>
        <taxon>Tracheophyta</taxon>
        <taxon>Spermatophyta</taxon>
        <taxon>Magnoliopsida</taxon>
        <taxon>eudicotyledons</taxon>
        <taxon>Gunneridae</taxon>
        <taxon>Pentapetalae</taxon>
        <taxon>asterids</taxon>
        <taxon>lamiids</taxon>
        <taxon>Lamiales</taxon>
        <taxon>Phrymaceae</taxon>
        <taxon>Erythranthe</taxon>
    </lineage>
</organism>
<reference evidence="3 4" key="1">
    <citation type="journal article" date="2013" name="Proc. Natl. Acad. Sci. U.S.A.">
        <title>Fine-scale variation in meiotic recombination in Mimulus inferred from population shotgun sequencing.</title>
        <authorList>
            <person name="Hellsten U."/>
            <person name="Wright K.M."/>
            <person name="Jenkins J."/>
            <person name="Shu S."/>
            <person name="Yuan Y."/>
            <person name="Wessler S.R."/>
            <person name="Schmutz J."/>
            <person name="Willis J.H."/>
            <person name="Rokhsar D.S."/>
        </authorList>
    </citation>
    <scope>NUCLEOTIDE SEQUENCE [LARGE SCALE GENOMIC DNA]</scope>
    <source>
        <strain evidence="4">cv. DUN x IM62</strain>
    </source>
</reference>
<proteinExistence type="predicted"/>
<dbReference type="GO" id="GO:0009451">
    <property type="term" value="P:RNA modification"/>
    <property type="evidence" value="ECO:0000318"/>
    <property type="project" value="GO_Central"/>
</dbReference>
<sequence>MVSLPIINHPWSFLFRARFNTWAFAIKNAASSSSSPLKALQLYSRMHRQSLPFDTFSTLYAIKSCTHLGPHHSLNNILRHLHAHILKLGFSSHVYVATSLLSVYAFNVFRDACFLFDEMPIRNTVSWNVMITGYSRQGDITTARLFFDRMPLRDLASWSAMIAAYVDNALWDNALPLFREMMVSRNVTGDCLKPDQLTLGSILGGCGRMGSVGLVFGKSIHAFVIKNKWDLNVELGTCLVDMYAKCGLLKTSSLIFSMMKGNNVVAWTALICGAAQHGFGQEAIQIFENMREAGVKPNELTFTGILTACVKAGLVEEGRMYFRMIEQCGIRPRIQHYGCMVDLFGKTGLLGEAYEIINTMPFEANVVIWGSFLSSCKLHKQFQMADDNVIDKVMRMVTPENDGGVYSLICDLYVLSGKWSEAERIRNMMLTKNVRKSRGSSFVPSGNVKSES</sequence>
<dbReference type="OrthoDB" id="185373at2759"/>
<dbReference type="FunFam" id="1.25.40.10:FF:000790">
    <property type="entry name" value="Pentatricopeptide repeat-containing protein"/>
    <property type="match status" value="1"/>
</dbReference>
<dbReference type="eggNOG" id="KOG4197">
    <property type="taxonomic scope" value="Eukaryota"/>
</dbReference>
<evidence type="ECO:0000256" key="2">
    <source>
        <dbReference type="PROSITE-ProRule" id="PRU00708"/>
    </source>
</evidence>
<dbReference type="KEGG" id="egt:105950865"/>
<dbReference type="PhylomeDB" id="A0A022RU78"/>
<protein>
    <recommendedName>
        <fullName evidence="5">Pentacotripeptide-repeat region of PRORP domain-containing protein</fullName>
    </recommendedName>
</protein>
<feature type="repeat" description="PPR" evidence="2">
    <location>
        <begin position="263"/>
        <end position="297"/>
    </location>
</feature>
<gene>
    <name evidence="3" type="ORF">MIMGU_mgv1a022008mg</name>
</gene>
<feature type="repeat" description="PPR" evidence="2">
    <location>
        <begin position="298"/>
        <end position="332"/>
    </location>
</feature>
<keyword evidence="1" id="KW-0677">Repeat</keyword>
<dbReference type="PROSITE" id="PS51375">
    <property type="entry name" value="PPR"/>
    <property type="match status" value="3"/>
</dbReference>
<dbReference type="InterPro" id="IPR011990">
    <property type="entry name" value="TPR-like_helical_dom_sf"/>
</dbReference>
<evidence type="ECO:0000313" key="3">
    <source>
        <dbReference type="EMBL" id="EYU43624.1"/>
    </source>
</evidence>
<dbReference type="Pfam" id="PF13041">
    <property type="entry name" value="PPR_2"/>
    <property type="match status" value="1"/>
</dbReference>
<keyword evidence="4" id="KW-1185">Reference proteome</keyword>
<dbReference type="AlphaFoldDB" id="A0A022RU78"/>
<feature type="repeat" description="PPR" evidence="2">
    <location>
        <begin position="123"/>
        <end position="157"/>
    </location>
</feature>
<dbReference type="Proteomes" id="UP000030748">
    <property type="component" value="Unassembled WGS sequence"/>
</dbReference>
<dbReference type="NCBIfam" id="TIGR00756">
    <property type="entry name" value="PPR"/>
    <property type="match status" value="3"/>
</dbReference>
<dbReference type="STRING" id="4155.A0A022RU78"/>
<dbReference type="EMBL" id="KI630240">
    <property type="protein sequence ID" value="EYU43624.1"/>
    <property type="molecule type" value="Genomic_DNA"/>
</dbReference>
<dbReference type="InterPro" id="IPR002885">
    <property type="entry name" value="PPR_rpt"/>
</dbReference>
<dbReference type="InterPro" id="IPR046960">
    <property type="entry name" value="PPR_At4g14850-like_plant"/>
</dbReference>
<dbReference type="Gene3D" id="1.25.40.10">
    <property type="entry name" value="Tetratricopeptide repeat domain"/>
    <property type="match status" value="3"/>
</dbReference>
<dbReference type="PANTHER" id="PTHR47926:SF452">
    <property type="entry name" value="PENTATRICOPEPTIDE REPEAT-CONTAINING PROTEIN"/>
    <property type="match status" value="1"/>
</dbReference>
<name>A0A022RU78_ERYGU</name>
<dbReference type="PANTHER" id="PTHR47926">
    <property type="entry name" value="PENTATRICOPEPTIDE REPEAT-CONTAINING PROTEIN"/>
    <property type="match status" value="1"/>
</dbReference>
<evidence type="ECO:0000313" key="4">
    <source>
        <dbReference type="Proteomes" id="UP000030748"/>
    </source>
</evidence>
<evidence type="ECO:0000256" key="1">
    <source>
        <dbReference type="ARBA" id="ARBA00022737"/>
    </source>
</evidence>
<evidence type="ECO:0008006" key="5">
    <source>
        <dbReference type="Google" id="ProtNLM"/>
    </source>
</evidence>
<accession>A0A022RU78</accession>
<dbReference type="OMA" id="FNSHVYV"/>